<name>A0A375ISV7_9BURK</name>
<sequence length="85" mass="9680">MSDMGEQRFQQCKYKFAGSRFLASFRSQCSAVSVHSHFRASAPLGQRQLALRALWHQRETDYKSARVEVDVASFMQPNAGIPRLC</sequence>
<keyword evidence="1" id="KW-0614">Plasmid</keyword>
<dbReference type="Proteomes" id="UP000255505">
    <property type="component" value="Plasmid III"/>
</dbReference>
<reference evidence="1 2" key="1">
    <citation type="submission" date="2018-01" db="EMBL/GenBank/DDBJ databases">
        <authorList>
            <person name="Gaut B.S."/>
            <person name="Morton B.R."/>
            <person name="Clegg M.T."/>
            <person name="Duvall M.R."/>
        </authorList>
    </citation>
    <scope>NUCLEOTIDE SEQUENCE [LARGE SCALE GENOMIC DNA]</scope>
    <source>
        <strain evidence="1">Cupriavidus taiwanensis LMG 19425</strain>
        <plasmid evidence="2">Plasmid iii</plasmid>
    </source>
</reference>
<geneLocation type="plasmid" evidence="1">
    <name>III</name>
</geneLocation>
<accession>A0A375ISV7</accession>
<evidence type="ECO:0000313" key="2">
    <source>
        <dbReference type="Proteomes" id="UP000255505"/>
    </source>
</evidence>
<organism evidence="1 2">
    <name type="scientific">Cupriavidus taiwanensis</name>
    <dbReference type="NCBI Taxonomy" id="164546"/>
    <lineage>
        <taxon>Bacteria</taxon>
        <taxon>Pseudomonadati</taxon>
        <taxon>Pseudomonadota</taxon>
        <taxon>Betaproteobacteria</taxon>
        <taxon>Burkholderiales</taxon>
        <taxon>Burkholderiaceae</taxon>
        <taxon>Cupriavidus</taxon>
    </lineage>
</organism>
<gene>
    <name evidence="1" type="ORF">CT19425_P30097</name>
</gene>
<dbReference type="EMBL" id="LT991978">
    <property type="protein sequence ID" value="SPK77248.1"/>
    <property type="molecule type" value="Genomic_DNA"/>
</dbReference>
<evidence type="ECO:0000313" key="1">
    <source>
        <dbReference type="EMBL" id="SPK77248.1"/>
    </source>
</evidence>
<dbReference type="AlphaFoldDB" id="A0A375ISV7"/>
<protein>
    <submittedName>
        <fullName evidence="1">Uncharacterized protein</fullName>
    </submittedName>
</protein>
<proteinExistence type="predicted"/>